<dbReference type="GO" id="GO:0006412">
    <property type="term" value="P:translation"/>
    <property type="evidence" value="ECO:0007669"/>
    <property type="project" value="UniProtKB-UniRule"/>
</dbReference>
<dbReference type="GO" id="GO:0003735">
    <property type="term" value="F:structural constituent of ribosome"/>
    <property type="evidence" value="ECO:0007669"/>
    <property type="project" value="InterPro"/>
</dbReference>
<protein>
    <recommendedName>
        <fullName evidence="4 5">Large ribosomal subunit protein uL29</fullName>
    </recommendedName>
</protein>
<evidence type="ECO:0000313" key="7">
    <source>
        <dbReference type="Proteomes" id="UP001321825"/>
    </source>
</evidence>
<keyword evidence="2 5" id="KW-0689">Ribosomal protein</keyword>
<evidence type="ECO:0000256" key="2">
    <source>
        <dbReference type="ARBA" id="ARBA00022980"/>
    </source>
</evidence>
<dbReference type="CDD" id="cd00427">
    <property type="entry name" value="Ribosomal_L29_HIP"/>
    <property type="match status" value="1"/>
</dbReference>
<accession>A0AAU9CRL7</accession>
<keyword evidence="7" id="KW-1185">Reference proteome</keyword>
<evidence type="ECO:0000256" key="5">
    <source>
        <dbReference type="HAMAP-Rule" id="MF_00374"/>
    </source>
</evidence>
<gene>
    <name evidence="5" type="primary">rpmC</name>
    <name evidence="6" type="ORF">MIT9_P0100</name>
</gene>
<dbReference type="InterPro" id="IPR050063">
    <property type="entry name" value="Ribosomal_protein_uL29"/>
</dbReference>
<dbReference type="Gene3D" id="1.10.287.310">
    <property type="match status" value="1"/>
</dbReference>
<dbReference type="KEGG" id="mcau:MIT9_P0100"/>
<dbReference type="Proteomes" id="UP001321825">
    <property type="component" value="Chromosome"/>
</dbReference>
<comment type="similarity">
    <text evidence="1 5">Belongs to the universal ribosomal protein uL29 family.</text>
</comment>
<dbReference type="RefSeq" id="WP_317705507.1">
    <property type="nucleotide sequence ID" value="NZ_AP024714.1"/>
</dbReference>
<sequence length="65" mass="7532">MKASELRQKTKEELENLLVELHKEQFNLRMQKGTGALTKPDLLRKVRRDIARVKTILGEMARAEA</sequence>
<keyword evidence="3 5" id="KW-0687">Ribonucleoprotein</keyword>
<dbReference type="AlphaFoldDB" id="A0AAU9CRL7"/>
<dbReference type="PANTHER" id="PTHR10916:SF0">
    <property type="entry name" value="LARGE RIBOSOMAL SUBUNIT PROTEIN UL29C"/>
    <property type="match status" value="1"/>
</dbReference>
<evidence type="ECO:0000256" key="4">
    <source>
        <dbReference type="ARBA" id="ARBA00035204"/>
    </source>
</evidence>
<evidence type="ECO:0000313" key="6">
    <source>
        <dbReference type="EMBL" id="BCX80527.1"/>
    </source>
</evidence>
<proteinExistence type="inferred from homology"/>
<name>A0AAU9CRL7_9GAMM</name>
<dbReference type="NCBIfam" id="TIGR00012">
    <property type="entry name" value="L29"/>
    <property type="match status" value="1"/>
</dbReference>
<dbReference type="Pfam" id="PF00831">
    <property type="entry name" value="Ribosomal_L29"/>
    <property type="match status" value="1"/>
</dbReference>
<dbReference type="FunFam" id="1.10.287.310:FF:000001">
    <property type="entry name" value="50S ribosomal protein L29"/>
    <property type="match status" value="1"/>
</dbReference>
<dbReference type="InterPro" id="IPR036049">
    <property type="entry name" value="Ribosomal_uL29_sf"/>
</dbReference>
<evidence type="ECO:0000256" key="3">
    <source>
        <dbReference type="ARBA" id="ARBA00023274"/>
    </source>
</evidence>
<dbReference type="EMBL" id="AP024714">
    <property type="protein sequence ID" value="BCX80527.1"/>
    <property type="molecule type" value="Genomic_DNA"/>
</dbReference>
<reference evidence="7" key="1">
    <citation type="journal article" date="2024" name="Int. J. Syst. Evol. Microbiol.">
        <title>Methylomarinovum tepidoasis sp. nov., a moderately thermophilic methanotroph of the family Methylothermaceae isolated from a deep-sea hydrothermal field.</title>
        <authorList>
            <person name="Hirayama H."/>
            <person name="Takaki Y."/>
            <person name="Abe M."/>
            <person name="Miyazaki M."/>
            <person name="Uematsu K."/>
            <person name="Matsui Y."/>
            <person name="Takai K."/>
        </authorList>
    </citation>
    <scope>NUCLEOTIDE SEQUENCE [LARGE SCALE GENOMIC DNA]</scope>
    <source>
        <strain evidence="7">IT-9</strain>
    </source>
</reference>
<dbReference type="HAMAP" id="MF_00374">
    <property type="entry name" value="Ribosomal_uL29"/>
    <property type="match status" value="1"/>
</dbReference>
<dbReference type="SUPFAM" id="SSF46561">
    <property type="entry name" value="Ribosomal protein L29 (L29p)"/>
    <property type="match status" value="1"/>
</dbReference>
<dbReference type="PANTHER" id="PTHR10916">
    <property type="entry name" value="60S RIBOSOMAL PROTEIN L35/50S RIBOSOMAL PROTEIN L29"/>
    <property type="match status" value="1"/>
</dbReference>
<dbReference type="GO" id="GO:0022625">
    <property type="term" value="C:cytosolic large ribosomal subunit"/>
    <property type="evidence" value="ECO:0007669"/>
    <property type="project" value="TreeGrafter"/>
</dbReference>
<dbReference type="InterPro" id="IPR001854">
    <property type="entry name" value="Ribosomal_uL29"/>
</dbReference>
<evidence type="ECO:0000256" key="1">
    <source>
        <dbReference type="ARBA" id="ARBA00009254"/>
    </source>
</evidence>
<organism evidence="6 7">
    <name type="scientific">Methylomarinovum caldicuralii</name>
    <dbReference type="NCBI Taxonomy" id="438856"/>
    <lineage>
        <taxon>Bacteria</taxon>
        <taxon>Pseudomonadati</taxon>
        <taxon>Pseudomonadota</taxon>
        <taxon>Gammaproteobacteria</taxon>
        <taxon>Methylococcales</taxon>
        <taxon>Methylothermaceae</taxon>
        <taxon>Methylomarinovum</taxon>
    </lineage>
</organism>